<dbReference type="AlphaFoldDB" id="A0A7J6NFA4"/>
<keyword evidence="1" id="KW-0732">Signal</keyword>
<feature type="signal peptide" evidence="1">
    <location>
        <begin position="1"/>
        <end position="19"/>
    </location>
</feature>
<dbReference type="EMBL" id="JABANP010000420">
    <property type="protein sequence ID" value="KAF4682588.1"/>
    <property type="molecule type" value="Genomic_DNA"/>
</dbReference>
<proteinExistence type="predicted"/>
<evidence type="ECO:0000313" key="3">
    <source>
        <dbReference type="Proteomes" id="UP000541610"/>
    </source>
</evidence>
<feature type="chain" id="PRO_5029793297" evidence="1">
    <location>
        <begin position="20"/>
        <end position="223"/>
    </location>
</feature>
<evidence type="ECO:0000313" key="2">
    <source>
        <dbReference type="EMBL" id="KAF4682588.1"/>
    </source>
</evidence>
<accession>A0A7J6NFA4</accession>
<gene>
    <name evidence="2" type="ORF">FOZ60_010383</name>
</gene>
<dbReference type="OrthoDB" id="10351096at2759"/>
<reference evidence="2 3" key="1">
    <citation type="submission" date="2020-04" db="EMBL/GenBank/DDBJ databases">
        <title>Perkinsus olseni comparative genomics.</title>
        <authorList>
            <person name="Bogema D.R."/>
        </authorList>
    </citation>
    <scope>NUCLEOTIDE SEQUENCE [LARGE SCALE GENOMIC DNA]</scope>
    <source>
        <strain evidence="2">00978-12</strain>
    </source>
</reference>
<name>A0A7J6NFA4_PEROL</name>
<sequence>MTIIPSLFILAALFTSVHSQEVGKYTLDDANLGLALTLFVNEDKTVNWMYECKFGGFTRPYLVGPYRLADGATSSQFIIDYEWTILPVLIRQHCPYIDGIVPTDFSIIRFLNEDIVTTTIRNESVRFSRVDNSYITPYLGRPSPSSNYEFLYLVLGHEELRAVLWVTCGDSPSDGAWLSFRLDRDESNPQRVEYVMSPLYQKAFEDFQDENIFVNSNHNSASV</sequence>
<comment type="caution">
    <text evidence="2">The sequence shown here is derived from an EMBL/GenBank/DDBJ whole genome shotgun (WGS) entry which is preliminary data.</text>
</comment>
<evidence type="ECO:0000256" key="1">
    <source>
        <dbReference type="SAM" id="SignalP"/>
    </source>
</evidence>
<organism evidence="2 3">
    <name type="scientific">Perkinsus olseni</name>
    <name type="common">Perkinsus atlanticus</name>
    <dbReference type="NCBI Taxonomy" id="32597"/>
    <lineage>
        <taxon>Eukaryota</taxon>
        <taxon>Sar</taxon>
        <taxon>Alveolata</taxon>
        <taxon>Perkinsozoa</taxon>
        <taxon>Perkinsea</taxon>
        <taxon>Perkinsida</taxon>
        <taxon>Perkinsidae</taxon>
        <taxon>Perkinsus</taxon>
    </lineage>
</organism>
<dbReference type="Proteomes" id="UP000541610">
    <property type="component" value="Unassembled WGS sequence"/>
</dbReference>
<protein>
    <submittedName>
        <fullName evidence="2">Uncharacterized protein</fullName>
    </submittedName>
</protein>